<dbReference type="Proteomes" id="UP000295414">
    <property type="component" value="Unassembled WGS sequence"/>
</dbReference>
<reference evidence="2 3" key="1">
    <citation type="submission" date="2019-03" db="EMBL/GenBank/DDBJ databases">
        <title>Genomic Encyclopedia of Type Strains, Phase IV (KMG-IV): sequencing the most valuable type-strain genomes for metagenomic binning, comparative biology and taxonomic classification.</title>
        <authorList>
            <person name="Goeker M."/>
        </authorList>
    </citation>
    <scope>NUCLEOTIDE SEQUENCE [LARGE SCALE GENOMIC DNA]</scope>
    <source>
        <strain evidence="2 3">DSM 13605</strain>
    </source>
</reference>
<gene>
    <name evidence="2" type="ORF">EDC34_105181</name>
</gene>
<comment type="caution">
    <text evidence="2">The sequence shown here is derived from an EMBL/GenBank/DDBJ whole genome shotgun (WGS) entry which is preliminary data.</text>
</comment>
<organism evidence="2 3">
    <name type="scientific">Thermomonas haemolytica</name>
    <dbReference type="NCBI Taxonomy" id="141949"/>
    <lineage>
        <taxon>Bacteria</taxon>
        <taxon>Pseudomonadati</taxon>
        <taxon>Pseudomonadota</taxon>
        <taxon>Gammaproteobacteria</taxon>
        <taxon>Lysobacterales</taxon>
        <taxon>Lysobacteraceae</taxon>
        <taxon>Thermomonas</taxon>
    </lineage>
</organism>
<protein>
    <submittedName>
        <fullName evidence="2">Uncharacterized protein</fullName>
    </submittedName>
</protein>
<evidence type="ECO:0000256" key="1">
    <source>
        <dbReference type="SAM" id="SignalP"/>
    </source>
</evidence>
<evidence type="ECO:0000313" key="3">
    <source>
        <dbReference type="Proteomes" id="UP000295414"/>
    </source>
</evidence>
<proteinExistence type="predicted"/>
<evidence type="ECO:0000313" key="2">
    <source>
        <dbReference type="EMBL" id="TCT23590.1"/>
    </source>
</evidence>
<sequence>MNSLARRTFIAAAIAFAGLSHAGDTTTYPAEYWRHIQQRSLIQAAQDQFGDRVDLNSGSLEIVQTDVVLPGIGPDMRVGRRYRPSDAYGEGLFRYWDIDLPHIHGTFSASVGWPGWGARGARCSQFSAPPDVVVQGGSFSADEYWSGSFLYLPGEGEQELLERAGAPAPNDGKVYPVVTKSGNAIRCVPLAQTSESSAVGGEGFEVVDTKGTIYTLNQYVSRYERTLSKSYPDPVLSLTAGAVGSSGFGQLVEKESASIYNFGNGGNRQLSAGYNLPRKEILLYPTRVTDRFGNSVTISPLVSTGTKKILPLPG</sequence>
<keyword evidence="1" id="KW-0732">Signal</keyword>
<feature type="signal peptide" evidence="1">
    <location>
        <begin position="1"/>
        <end position="22"/>
    </location>
</feature>
<dbReference type="AlphaFoldDB" id="A0A4R3N381"/>
<keyword evidence="3" id="KW-1185">Reference proteome</keyword>
<accession>A0A4R3N381</accession>
<dbReference type="EMBL" id="SMAP01000005">
    <property type="protein sequence ID" value="TCT23590.1"/>
    <property type="molecule type" value="Genomic_DNA"/>
</dbReference>
<name>A0A4R3N381_9GAMM</name>
<feature type="chain" id="PRO_5020339066" evidence="1">
    <location>
        <begin position="23"/>
        <end position="314"/>
    </location>
</feature>